<sequence length="211" mass="22929">MKIMQMPLGPLQTNGYLIHNEDNRAIMIDPGGDGFKVLEVLKEKGLTLEAIVLTHAHFDHIGGINEIREEVNVPVFVHEKEKEWLTDPSKNGSGKFPGLDLISVNGEVETISGEETLKAGPFIFSMLETPGHSPGSVSFYMPRENVIFSGDVLFQGGVGRTDLPGGHTDTLLSSIHEKLLTLPDETIVANGHGPTTTIGEEKESNPFLNGF</sequence>
<dbReference type="CDD" id="cd06262">
    <property type="entry name" value="metallo-hydrolase-like_MBL-fold"/>
    <property type="match status" value="1"/>
</dbReference>
<accession>A0A3M7TVC0</accession>
<dbReference type="AlphaFoldDB" id="A0A3M7TVC0"/>
<dbReference type="Pfam" id="PF00753">
    <property type="entry name" value="Lactamase_B"/>
    <property type="match status" value="1"/>
</dbReference>
<keyword evidence="2" id="KW-0479">Metal-binding</keyword>
<evidence type="ECO:0000313" key="6">
    <source>
        <dbReference type="EMBL" id="RNA68942.1"/>
    </source>
</evidence>
<dbReference type="PANTHER" id="PTHR46233:SF3">
    <property type="entry name" value="HYDROXYACYLGLUTATHIONE HYDROLASE GLOC"/>
    <property type="match status" value="1"/>
</dbReference>
<keyword evidence="7" id="KW-1185">Reference proteome</keyword>
<protein>
    <submittedName>
        <fullName evidence="6">MBL fold metallo-hydrolase</fullName>
    </submittedName>
</protein>
<keyword evidence="4" id="KW-0862">Zinc</keyword>
<dbReference type="EMBL" id="RHIB01000001">
    <property type="protein sequence ID" value="RNA68942.1"/>
    <property type="molecule type" value="Genomic_DNA"/>
</dbReference>
<dbReference type="Proteomes" id="UP000278746">
    <property type="component" value="Unassembled WGS sequence"/>
</dbReference>
<comment type="caution">
    <text evidence="6">The sequence shown here is derived from an EMBL/GenBank/DDBJ whole genome shotgun (WGS) entry which is preliminary data.</text>
</comment>
<dbReference type="GO" id="GO:0046872">
    <property type="term" value="F:metal ion binding"/>
    <property type="evidence" value="ECO:0007669"/>
    <property type="project" value="UniProtKB-KW"/>
</dbReference>
<dbReference type="InterPro" id="IPR036866">
    <property type="entry name" value="RibonucZ/Hydroxyglut_hydro"/>
</dbReference>
<dbReference type="Gene3D" id="3.60.15.10">
    <property type="entry name" value="Ribonuclease Z/Hydroxyacylglutathione hydrolase-like"/>
    <property type="match status" value="1"/>
</dbReference>
<evidence type="ECO:0000313" key="7">
    <source>
        <dbReference type="Proteomes" id="UP000278746"/>
    </source>
</evidence>
<feature type="domain" description="Metallo-beta-lactamase" evidence="5">
    <location>
        <begin position="12"/>
        <end position="192"/>
    </location>
</feature>
<evidence type="ECO:0000256" key="4">
    <source>
        <dbReference type="ARBA" id="ARBA00022833"/>
    </source>
</evidence>
<proteinExistence type="predicted"/>
<reference evidence="6 7" key="1">
    <citation type="submission" date="2018-10" db="EMBL/GenBank/DDBJ databases">
        <title>Bacillus Keqinensis sp. nov., a moderately halophilic bacterium isolated from a saline-alkaline lake.</title>
        <authorList>
            <person name="Wang H."/>
        </authorList>
    </citation>
    <scope>NUCLEOTIDE SEQUENCE [LARGE SCALE GENOMIC DNA]</scope>
    <source>
        <strain evidence="6 7">KQ-3</strain>
    </source>
</reference>
<dbReference type="SUPFAM" id="SSF56281">
    <property type="entry name" value="Metallo-hydrolase/oxidoreductase"/>
    <property type="match status" value="1"/>
</dbReference>
<dbReference type="GO" id="GO:0016787">
    <property type="term" value="F:hydrolase activity"/>
    <property type="evidence" value="ECO:0007669"/>
    <property type="project" value="UniProtKB-KW"/>
</dbReference>
<dbReference type="SMART" id="SM00849">
    <property type="entry name" value="Lactamase_B"/>
    <property type="match status" value="1"/>
</dbReference>
<keyword evidence="3 6" id="KW-0378">Hydrolase</keyword>
<evidence type="ECO:0000256" key="1">
    <source>
        <dbReference type="ARBA" id="ARBA00001947"/>
    </source>
</evidence>
<gene>
    <name evidence="6" type="ORF">EBO34_02985</name>
</gene>
<dbReference type="InterPro" id="IPR001279">
    <property type="entry name" value="Metallo-B-lactamas"/>
</dbReference>
<dbReference type="OrthoDB" id="9802248at2"/>
<evidence type="ECO:0000256" key="3">
    <source>
        <dbReference type="ARBA" id="ARBA00022801"/>
    </source>
</evidence>
<evidence type="ECO:0000259" key="5">
    <source>
        <dbReference type="SMART" id="SM00849"/>
    </source>
</evidence>
<evidence type="ECO:0000256" key="2">
    <source>
        <dbReference type="ARBA" id="ARBA00022723"/>
    </source>
</evidence>
<comment type="cofactor">
    <cofactor evidence="1">
        <name>Zn(2+)</name>
        <dbReference type="ChEBI" id="CHEBI:29105"/>
    </cofactor>
</comment>
<dbReference type="PANTHER" id="PTHR46233">
    <property type="entry name" value="HYDROXYACYLGLUTATHIONE HYDROLASE GLOC"/>
    <property type="match status" value="1"/>
</dbReference>
<name>A0A3M7TVC0_9BACI</name>
<dbReference type="RefSeq" id="WP_122896464.1">
    <property type="nucleotide sequence ID" value="NZ_RHIB01000001.1"/>
</dbReference>
<organism evidence="6 7">
    <name type="scientific">Alteribacter keqinensis</name>
    <dbReference type="NCBI Taxonomy" id="2483800"/>
    <lineage>
        <taxon>Bacteria</taxon>
        <taxon>Bacillati</taxon>
        <taxon>Bacillota</taxon>
        <taxon>Bacilli</taxon>
        <taxon>Bacillales</taxon>
        <taxon>Bacillaceae</taxon>
        <taxon>Alteribacter</taxon>
    </lineage>
</organism>
<dbReference type="InterPro" id="IPR051453">
    <property type="entry name" value="MBL_Glyoxalase_II"/>
</dbReference>